<dbReference type="AlphaFoldDB" id="A0A8C6LDV9"/>
<dbReference type="SMART" id="SM00239">
    <property type="entry name" value="C2"/>
    <property type="match status" value="1"/>
</dbReference>
<feature type="region of interest" description="Disordered" evidence="1">
    <location>
        <begin position="470"/>
        <end position="500"/>
    </location>
</feature>
<evidence type="ECO:0000313" key="5">
    <source>
        <dbReference type="Proteomes" id="UP000694548"/>
    </source>
</evidence>
<sequence length="592" mass="64169">MSDSESSGSYLGLGDPQWLCMVSLFVASLLTLGLYFAQYFQLGIAGKRRRSAAAEDEDAGSLLGWALSLESWKSQWKAAWCKALNDESSTYSGVSLMTLSRCFDLTSAVSQDVGTTCSAAAIKEQLRQLLCSTQPSVVLSCRSARASEVQVRPVTLRYMLTPHTVCVCVCVCVMPLASPPKPPRAHDWKLLVKNIRVSLQQEDQAAGSMNPLCVLQLDDPPQKFNTCVLKDTPSPAWDQPFIFKLNGQSKELNVQVMNDGSSLGQVCVPFDLVKKQPEGQQTFALMTKDKVTGSLTTEFTYLDPGEVRSWHPPTPASSKRVEMDRTVMPCGTVVTTVTAVKSKPGRPVPLLDPGLKQVDSKPKLTERRVSEQASMSGVTVSKALSSSDTELLVLNGTDPVAEAAIRQLHQSAKQKLKSPVKKSTIIISGIAKTPLSQDDELALMAGYAAAMDASMSESSSTQDVTMAVASGISSPEASEPQEGPTGIGRPPEDWESQTGEELDHTSLSMCVSEASCKKSRGQIFLQKSAKLFFRRRHQRKEPGMSQSHNDLVYLESPAVGERVSRTATLSRVLGRKSKSKANGSAPMWEPQA</sequence>
<dbReference type="InterPro" id="IPR035892">
    <property type="entry name" value="C2_domain_sf"/>
</dbReference>
<feature type="domain" description="C2" evidence="3">
    <location>
        <begin position="171"/>
        <end position="301"/>
    </location>
</feature>
<keyword evidence="2" id="KW-0812">Transmembrane</keyword>
<dbReference type="Gene3D" id="2.60.40.150">
    <property type="entry name" value="C2 domain"/>
    <property type="match status" value="1"/>
</dbReference>
<feature type="transmembrane region" description="Helical" evidence="2">
    <location>
        <begin position="16"/>
        <end position="40"/>
    </location>
</feature>
<dbReference type="PANTHER" id="PTHR21119:SF7">
    <property type="entry name" value="C2 DOMAIN-CONTAINING PROTEIN 2"/>
    <property type="match status" value="1"/>
</dbReference>
<dbReference type="Proteomes" id="UP000694548">
    <property type="component" value="Chromosome sgr11"/>
</dbReference>
<dbReference type="GeneTree" id="ENSGT00530000063764"/>
<keyword evidence="2" id="KW-1133">Transmembrane helix</keyword>
<dbReference type="Pfam" id="PF00168">
    <property type="entry name" value="C2"/>
    <property type="match status" value="1"/>
</dbReference>
<dbReference type="InterPro" id="IPR000008">
    <property type="entry name" value="C2_dom"/>
</dbReference>
<name>A0A8C6LDV9_NOTFU</name>
<organism evidence="4 5">
    <name type="scientific">Nothobranchius furzeri</name>
    <name type="common">Turquoise killifish</name>
    <dbReference type="NCBI Taxonomy" id="105023"/>
    <lineage>
        <taxon>Eukaryota</taxon>
        <taxon>Metazoa</taxon>
        <taxon>Chordata</taxon>
        <taxon>Craniata</taxon>
        <taxon>Vertebrata</taxon>
        <taxon>Euteleostomi</taxon>
        <taxon>Actinopterygii</taxon>
        <taxon>Neopterygii</taxon>
        <taxon>Teleostei</taxon>
        <taxon>Neoteleostei</taxon>
        <taxon>Acanthomorphata</taxon>
        <taxon>Ovalentaria</taxon>
        <taxon>Atherinomorphae</taxon>
        <taxon>Cyprinodontiformes</taxon>
        <taxon>Nothobranchiidae</taxon>
        <taxon>Nothobranchius</taxon>
    </lineage>
</organism>
<dbReference type="PANTHER" id="PTHR21119">
    <property type="entry name" value="C2 DOMAIN-CONTAINING PROTEIN"/>
    <property type="match status" value="1"/>
</dbReference>
<dbReference type="Ensembl" id="ENSNFUT00015018305.1">
    <property type="protein sequence ID" value="ENSNFUP00015017501.1"/>
    <property type="gene ID" value="ENSNFUG00015008337.1"/>
</dbReference>
<keyword evidence="2" id="KW-0472">Membrane</keyword>
<evidence type="ECO:0000259" key="3">
    <source>
        <dbReference type="PROSITE" id="PS50004"/>
    </source>
</evidence>
<keyword evidence="5" id="KW-1185">Reference proteome</keyword>
<reference evidence="4" key="2">
    <citation type="submission" date="2025-08" db="UniProtKB">
        <authorList>
            <consortium name="Ensembl"/>
        </authorList>
    </citation>
    <scope>IDENTIFICATION</scope>
</reference>
<protein>
    <submittedName>
        <fullName evidence="4">C2 calcium dependent domain containing 2</fullName>
    </submittedName>
</protein>
<dbReference type="InterPro" id="IPR039934">
    <property type="entry name" value="C2CD2/C2CD2L"/>
</dbReference>
<evidence type="ECO:0000256" key="2">
    <source>
        <dbReference type="SAM" id="Phobius"/>
    </source>
</evidence>
<feature type="region of interest" description="Disordered" evidence="1">
    <location>
        <begin position="571"/>
        <end position="592"/>
    </location>
</feature>
<reference evidence="4" key="1">
    <citation type="submission" date="2014-08" db="EMBL/GenBank/DDBJ databases">
        <authorList>
            <person name="Senf B."/>
            <person name="Petzold A."/>
            <person name="Downie B.R."/>
            <person name="Koch P."/>
            <person name="Platzer M."/>
        </authorList>
    </citation>
    <scope>NUCLEOTIDE SEQUENCE [LARGE SCALE GENOMIC DNA]</scope>
    <source>
        <strain evidence="4">GRZ</strain>
    </source>
</reference>
<reference evidence="4" key="3">
    <citation type="submission" date="2025-09" db="UniProtKB">
        <authorList>
            <consortium name="Ensembl"/>
        </authorList>
    </citation>
    <scope>IDENTIFICATION</scope>
</reference>
<evidence type="ECO:0000313" key="4">
    <source>
        <dbReference type="Ensembl" id="ENSNFUP00015017501.1"/>
    </source>
</evidence>
<dbReference type="SUPFAM" id="SSF49562">
    <property type="entry name" value="C2 domain (Calcium/lipid-binding domain, CaLB)"/>
    <property type="match status" value="1"/>
</dbReference>
<evidence type="ECO:0000256" key="1">
    <source>
        <dbReference type="SAM" id="MobiDB-lite"/>
    </source>
</evidence>
<accession>A0A8C6LDV9</accession>
<proteinExistence type="predicted"/>
<gene>
    <name evidence="4" type="primary">C2CD2</name>
    <name evidence="4" type="synonym">LOC107386005</name>
</gene>
<dbReference type="PROSITE" id="PS50004">
    <property type="entry name" value="C2"/>
    <property type="match status" value="1"/>
</dbReference>